<evidence type="ECO:0000313" key="4">
    <source>
        <dbReference type="Proteomes" id="UP000254476"/>
    </source>
</evidence>
<dbReference type="Proteomes" id="UP000254476">
    <property type="component" value="Unassembled WGS sequence"/>
</dbReference>
<dbReference type="OrthoDB" id="5648450at2"/>
<proteinExistence type="predicted"/>
<evidence type="ECO:0000313" key="1">
    <source>
        <dbReference type="EMBL" id="KTD06402.1"/>
    </source>
</evidence>
<dbReference type="AlphaFoldDB" id="A0A378JE15"/>
<dbReference type="STRING" id="45066.Lgra_3179"/>
<reference evidence="2 4" key="2">
    <citation type="submission" date="2018-06" db="EMBL/GenBank/DDBJ databases">
        <authorList>
            <consortium name="Pathogen Informatics"/>
            <person name="Doyle S."/>
        </authorList>
    </citation>
    <scope>NUCLEOTIDE SEQUENCE [LARGE SCALE GENOMIC DNA]</scope>
    <source>
        <strain evidence="2 4">NCTC12388</strain>
    </source>
</reference>
<sequence length="315" mass="35176">MQERIYSLGFRGLFLLLLIYPHSSKANQPLSTNELPSRGNYSLVTSQQPGPFFSFGQNIVDKNQLIVSYNPSYLYSKGQSILEGDPALLYGITDSMSLLVTLPYAFSYNNGDTTQSGIGDLAIDLEYAFYNFENSKYSDQATIIFSPTFPISNLDAISKKTNPSQRVSGFSRKNVPSNFNAISYFIGGTYSRMLIDWYGFLAPGVLLIEKQNAIQQGTQYYYNLGIGHTIKSIERKYICSGLLELNGQYSGKTIFASNTVPNTGGNIIYITPSLWFSTPKIIVQVGISLPITQYWYGTQSKISYYTGSIITWTIH</sequence>
<reference evidence="1 3" key="1">
    <citation type="submission" date="2015-11" db="EMBL/GenBank/DDBJ databases">
        <title>Genomic analysis of 38 Legionella species identifies large and diverse effector repertoires.</title>
        <authorList>
            <person name="Burstein D."/>
            <person name="Amaro F."/>
            <person name="Zusman T."/>
            <person name="Lifshitz Z."/>
            <person name="Cohen O."/>
            <person name="Gilbert J.A."/>
            <person name="Pupko T."/>
            <person name="Shuman H.A."/>
            <person name="Segal G."/>
        </authorList>
    </citation>
    <scope>NUCLEOTIDE SEQUENCE [LARGE SCALE GENOMIC DNA]</scope>
    <source>
        <strain evidence="1 3">Lyon 8420412</strain>
    </source>
</reference>
<dbReference type="EMBL" id="UGOB01000001">
    <property type="protein sequence ID" value="STX45221.1"/>
    <property type="molecule type" value="Genomic_DNA"/>
</dbReference>
<name>A0A378JE15_9GAMM</name>
<dbReference type="EMBL" id="LNYE01000029">
    <property type="protein sequence ID" value="KTD06402.1"/>
    <property type="molecule type" value="Genomic_DNA"/>
</dbReference>
<dbReference type="Proteomes" id="UP000054691">
    <property type="component" value="Unassembled WGS sequence"/>
</dbReference>
<accession>A0A378JE15</accession>
<organism evidence="2 4">
    <name type="scientific">Legionella gratiana</name>
    <dbReference type="NCBI Taxonomy" id="45066"/>
    <lineage>
        <taxon>Bacteria</taxon>
        <taxon>Pseudomonadati</taxon>
        <taxon>Pseudomonadota</taxon>
        <taxon>Gammaproteobacteria</taxon>
        <taxon>Legionellales</taxon>
        <taxon>Legionellaceae</taxon>
        <taxon>Legionella</taxon>
    </lineage>
</organism>
<evidence type="ECO:0000313" key="2">
    <source>
        <dbReference type="EMBL" id="STX45221.1"/>
    </source>
</evidence>
<protein>
    <recommendedName>
        <fullName evidence="5">Fe-S protein</fullName>
    </recommendedName>
</protein>
<gene>
    <name evidence="1" type="ORF">Lgra_3179</name>
    <name evidence="2" type="ORF">NCTC12388_01950</name>
</gene>
<dbReference type="RefSeq" id="WP_058500146.1">
    <property type="nucleotide sequence ID" value="NZ_CAAAHW010000005.1"/>
</dbReference>
<evidence type="ECO:0000313" key="3">
    <source>
        <dbReference type="Proteomes" id="UP000054691"/>
    </source>
</evidence>
<keyword evidence="3" id="KW-1185">Reference proteome</keyword>
<evidence type="ECO:0008006" key="5">
    <source>
        <dbReference type="Google" id="ProtNLM"/>
    </source>
</evidence>